<dbReference type="AlphaFoldDB" id="A0AA48RC52"/>
<organism evidence="1">
    <name type="scientific">freshwater sediment metagenome</name>
    <dbReference type="NCBI Taxonomy" id="556182"/>
    <lineage>
        <taxon>unclassified sequences</taxon>
        <taxon>metagenomes</taxon>
        <taxon>ecological metagenomes</taxon>
    </lineage>
</organism>
<protein>
    <submittedName>
        <fullName evidence="1">Uncharacterized protein</fullName>
    </submittedName>
</protein>
<name>A0AA48RC52_9ZZZZ</name>
<gene>
    <name evidence="1" type="ORF">AMST5_04206</name>
</gene>
<proteinExistence type="predicted"/>
<reference evidence="1" key="1">
    <citation type="submission" date="2023-07" db="EMBL/GenBank/DDBJ databases">
        <authorList>
            <person name="Pelsma A.J. K."/>
        </authorList>
    </citation>
    <scope>NUCLEOTIDE SEQUENCE</scope>
</reference>
<sequence>METTEATTSPNSFAQSALLAYAAGISEGR</sequence>
<evidence type="ECO:0000313" key="1">
    <source>
        <dbReference type="EMBL" id="CAJ0892263.1"/>
    </source>
</evidence>
<accession>A0AA48RC52</accession>
<dbReference type="EMBL" id="OY288114">
    <property type="protein sequence ID" value="CAJ0892263.1"/>
    <property type="molecule type" value="Genomic_DNA"/>
</dbReference>